<reference evidence="2 3" key="1">
    <citation type="journal article" date="2018" name="Sci. Rep.">
        <title>Comparative analysis of the Pocillopora damicornis genome highlights role of immune system in coral evolution.</title>
        <authorList>
            <person name="Cunning R."/>
            <person name="Bay R.A."/>
            <person name="Gillette P."/>
            <person name="Baker A.C."/>
            <person name="Traylor-Knowles N."/>
        </authorList>
    </citation>
    <scope>NUCLEOTIDE SEQUENCE [LARGE SCALE GENOMIC DNA]</scope>
    <source>
        <strain evidence="2">RSMAS</strain>
        <tissue evidence="2">Whole animal</tissue>
    </source>
</reference>
<dbReference type="AlphaFoldDB" id="A0A3M6UHK3"/>
<dbReference type="Proteomes" id="UP000275408">
    <property type="component" value="Unassembled WGS sequence"/>
</dbReference>
<feature type="region of interest" description="Disordered" evidence="1">
    <location>
        <begin position="66"/>
        <end position="102"/>
    </location>
</feature>
<keyword evidence="3" id="KW-1185">Reference proteome</keyword>
<comment type="caution">
    <text evidence="2">The sequence shown here is derived from an EMBL/GenBank/DDBJ whole genome shotgun (WGS) entry which is preliminary data.</text>
</comment>
<evidence type="ECO:0000313" key="3">
    <source>
        <dbReference type="Proteomes" id="UP000275408"/>
    </source>
</evidence>
<evidence type="ECO:0000256" key="1">
    <source>
        <dbReference type="SAM" id="MobiDB-lite"/>
    </source>
</evidence>
<gene>
    <name evidence="2" type="ORF">pdam_00015568</name>
</gene>
<protein>
    <submittedName>
        <fullName evidence="2">Uncharacterized protein</fullName>
    </submittedName>
</protein>
<name>A0A3M6UHK3_POCDA</name>
<proteinExistence type="predicted"/>
<dbReference type="EMBL" id="RCHS01001512">
    <property type="protein sequence ID" value="RMX53121.1"/>
    <property type="molecule type" value="Genomic_DNA"/>
</dbReference>
<sequence>MILSVIPTIQPLPPVRMAPQSIEEMRDWASTFVRQRSVIQETTMTRAGTPLSYSCIKEIFSRANRSASNALTSRSNKKTAGNKTKMKMEYDSPSDDGDIPSFEREADLHLGRGSRLRRSIRFNSRIVFS</sequence>
<feature type="compositionally biased region" description="Polar residues" evidence="1">
    <location>
        <begin position="66"/>
        <end position="82"/>
    </location>
</feature>
<accession>A0A3M6UHK3</accession>
<evidence type="ECO:0000313" key="2">
    <source>
        <dbReference type="EMBL" id="RMX53121.1"/>
    </source>
</evidence>
<organism evidence="2 3">
    <name type="scientific">Pocillopora damicornis</name>
    <name type="common">Cauliflower coral</name>
    <name type="synonym">Millepora damicornis</name>
    <dbReference type="NCBI Taxonomy" id="46731"/>
    <lineage>
        <taxon>Eukaryota</taxon>
        <taxon>Metazoa</taxon>
        <taxon>Cnidaria</taxon>
        <taxon>Anthozoa</taxon>
        <taxon>Hexacorallia</taxon>
        <taxon>Scleractinia</taxon>
        <taxon>Astrocoeniina</taxon>
        <taxon>Pocilloporidae</taxon>
        <taxon>Pocillopora</taxon>
    </lineage>
</organism>